<feature type="transmembrane region" description="Helical" evidence="8">
    <location>
        <begin position="354"/>
        <end position="377"/>
    </location>
</feature>
<feature type="transmembrane region" description="Helical" evidence="8">
    <location>
        <begin position="296"/>
        <end position="318"/>
    </location>
</feature>
<keyword evidence="3" id="KW-1003">Cell membrane</keyword>
<feature type="domain" description="Major facilitator superfamily (MFS) profile" evidence="9">
    <location>
        <begin position="7"/>
        <end position="406"/>
    </location>
</feature>
<evidence type="ECO:0000313" key="10">
    <source>
        <dbReference type="EMBL" id="GGG03842.1"/>
    </source>
</evidence>
<evidence type="ECO:0000256" key="7">
    <source>
        <dbReference type="ARBA" id="ARBA00023136"/>
    </source>
</evidence>
<keyword evidence="4 8" id="KW-0812">Transmembrane</keyword>
<dbReference type="GO" id="GO:0015293">
    <property type="term" value="F:symporter activity"/>
    <property type="evidence" value="ECO:0007669"/>
    <property type="project" value="UniProtKB-KW"/>
</dbReference>
<dbReference type="InterPro" id="IPR051084">
    <property type="entry name" value="H+-coupled_symporters"/>
</dbReference>
<proteinExistence type="predicted"/>
<evidence type="ECO:0000313" key="11">
    <source>
        <dbReference type="Proteomes" id="UP000636949"/>
    </source>
</evidence>
<feature type="transmembrane region" description="Helical" evidence="8">
    <location>
        <begin position="264"/>
        <end position="284"/>
    </location>
</feature>
<feature type="transmembrane region" description="Helical" evidence="8">
    <location>
        <begin position="144"/>
        <end position="168"/>
    </location>
</feature>
<dbReference type="Pfam" id="PF07690">
    <property type="entry name" value="MFS_1"/>
    <property type="match status" value="1"/>
</dbReference>
<evidence type="ECO:0000256" key="5">
    <source>
        <dbReference type="ARBA" id="ARBA00022847"/>
    </source>
</evidence>
<feature type="transmembrane region" description="Helical" evidence="8">
    <location>
        <begin position="324"/>
        <end position="342"/>
    </location>
</feature>
<keyword evidence="2" id="KW-0813">Transport</keyword>
<dbReference type="OrthoDB" id="3690818at2"/>
<dbReference type="AlphaFoldDB" id="A0A8J2Z659"/>
<name>A0A8J2Z659_9GAMM</name>
<dbReference type="InterPro" id="IPR036259">
    <property type="entry name" value="MFS_trans_sf"/>
</dbReference>
<dbReference type="Gene3D" id="1.20.1250.20">
    <property type="entry name" value="MFS general substrate transporter like domains"/>
    <property type="match status" value="1"/>
</dbReference>
<evidence type="ECO:0000256" key="2">
    <source>
        <dbReference type="ARBA" id="ARBA00022448"/>
    </source>
</evidence>
<keyword evidence="6 8" id="KW-1133">Transmembrane helix</keyword>
<evidence type="ECO:0000256" key="6">
    <source>
        <dbReference type="ARBA" id="ARBA00022989"/>
    </source>
</evidence>
<organism evidence="10 11">
    <name type="scientific">Cysteiniphilum litorale</name>
    <dbReference type="NCBI Taxonomy" id="2056700"/>
    <lineage>
        <taxon>Bacteria</taxon>
        <taxon>Pseudomonadati</taxon>
        <taxon>Pseudomonadota</taxon>
        <taxon>Gammaproteobacteria</taxon>
        <taxon>Thiotrichales</taxon>
        <taxon>Fastidiosibacteraceae</taxon>
        <taxon>Cysteiniphilum</taxon>
    </lineage>
</organism>
<evidence type="ECO:0000256" key="4">
    <source>
        <dbReference type="ARBA" id="ARBA00022692"/>
    </source>
</evidence>
<dbReference type="PANTHER" id="PTHR43528">
    <property type="entry name" value="ALPHA-KETOGLUTARATE PERMEASE"/>
    <property type="match status" value="1"/>
</dbReference>
<keyword evidence="11" id="KW-1185">Reference proteome</keyword>
<sequence length="407" mass="44342">MQSKSKVIIASAIGTFVEWAEFSFYGYLAFKFAHLFFPEDSPYAMLFSLCIFAASYLARPFGSIIFGIIGDKFGRKKALSLSLILMGLATLCIGLLPSYQSIGIAAPLILLFLRIIQGVSVSGEFTGAAIFVAEHYHGGFKNLAVSWVSFAAALGMMLGAAMASIVSLPMMPEWFWRVPFYLGFVGCLIGLYFRISTSESPEFESIRVNKAFFNGIKAFKGYTNQLIQCFFIAAFVGVYIYICNLWWVSFVIQRGFLTSENAHWAATFGVATVTVLTPIAALLADRLGTQKMLKAGLLSSVITVPDLFYLSGFSSIYLALCAQALYALSNILVTGSMFRYLVDIFPVNIRYTGMGVAWSISVAIFGGTAPLVAQCLAIDLANIAYVVVYVCVIALVAFVSVAKGKTF</sequence>
<feature type="transmembrane region" description="Helical" evidence="8">
    <location>
        <begin position="7"/>
        <end position="30"/>
    </location>
</feature>
<dbReference type="Proteomes" id="UP000636949">
    <property type="component" value="Unassembled WGS sequence"/>
</dbReference>
<feature type="transmembrane region" description="Helical" evidence="8">
    <location>
        <begin position="78"/>
        <end position="96"/>
    </location>
</feature>
<evidence type="ECO:0000259" key="9">
    <source>
        <dbReference type="PROSITE" id="PS50850"/>
    </source>
</evidence>
<gene>
    <name evidence="10" type="ORF">GCM10010995_21620</name>
</gene>
<evidence type="ECO:0000256" key="8">
    <source>
        <dbReference type="SAM" id="Phobius"/>
    </source>
</evidence>
<feature type="transmembrane region" description="Helical" evidence="8">
    <location>
        <begin position="108"/>
        <end position="132"/>
    </location>
</feature>
<feature type="transmembrane region" description="Helical" evidence="8">
    <location>
        <begin position="226"/>
        <end position="252"/>
    </location>
</feature>
<keyword evidence="7 8" id="KW-0472">Membrane</keyword>
<feature type="transmembrane region" description="Helical" evidence="8">
    <location>
        <begin position="42"/>
        <end position="66"/>
    </location>
</feature>
<dbReference type="GO" id="GO:0005886">
    <property type="term" value="C:plasma membrane"/>
    <property type="evidence" value="ECO:0007669"/>
    <property type="project" value="UniProtKB-SubCell"/>
</dbReference>
<dbReference type="PROSITE" id="PS50850">
    <property type="entry name" value="MFS"/>
    <property type="match status" value="1"/>
</dbReference>
<protein>
    <submittedName>
        <fullName evidence="10">MFS transporter</fullName>
    </submittedName>
</protein>
<dbReference type="InterPro" id="IPR020846">
    <property type="entry name" value="MFS_dom"/>
</dbReference>
<comment type="subcellular location">
    <subcellularLocation>
        <location evidence="1">Cell membrane</location>
        <topology evidence="1">Multi-pass membrane protein</topology>
    </subcellularLocation>
</comment>
<accession>A0A8J2Z659</accession>
<feature type="transmembrane region" description="Helical" evidence="8">
    <location>
        <begin position="174"/>
        <end position="193"/>
    </location>
</feature>
<dbReference type="PANTHER" id="PTHR43528:SF1">
    <property type="entry name" value="ALPHA-KETOGLUTARATE PERMEASE"/>
    <property type="match status" value="1"/>
</dbReference>
<evidence type="ECO:0000256" key="3">
    <source>
        <dbReference type="ARBA" id="ARBA00022475"/>
    </source>
</evidence>
<keyword evidence="5" id="KW-0769">Symport</keyword>
<feature type="transmembrane region" description="Helical" evidence="8">
    <location>
        <begin position="383"/>
        <end position="402"/>
    </location>
</feature>
<evidence type="ECO:0000256" key="1">
    <source>
        <dbReference type="ARBA" id="ARBA00004651"/>
    </source>
</evidence>
<dbReference type="RefSeq" id="WP_117003516.1">
    <property type="nucleotide sequence ID" value="NZ_BMJS01000029.1"/>
</dbReference>
<comment type="caution">
    <text evidence="10">The sequence shown here is derived from an EMBL/GenBank/DDBJ whole genome shotgun (WGS) entry which is preliminary data.</text>
</comment>
<dbReference type="InterPro" id="IPR011701">
    <property type="entry name" value="MFS"/>
</dbReference>
<dbReference type="SUPFAM" id="SSF103473">
    <property type="entry name" value="MFS general substrate transporter"/>
    <property type="match status" value="1"/>
</dbReference>
<reference evidence="10" key="2">
    <citation type="submission" date="2020-09" db="EMBL/GenBank/DDBJ databases">
        <authorList>
            <person name="Sun Q."/>
            <person name="Zhou Y."/>
        </authorList>
    </citation>
    <scope>NUCLEOTIDE SEQUENCE</scope>
    <source>
        <strain evidence="10">CGMCC 1.15758</strain>
    </source>
</reference>
<reference evidence="10" key="1">
    <citation type="journal article" date="2014" name="Int. J. Syst. Evol. Microbiol.">
        <title>Complete genome sequence of Corynebacterium casei LMG S-19264T (=DSM 44701T), isolated from a smear-ripened cheese.</title>
        <authorList>
            <consortium name="US DOE Joint Genome Institute (JGI-PGF)"/>
            <person name="Walter F."/>
            <person name="Albersmeier A."/>
            <person name="Kalinowski J."/>
            <person name="Ruckert C."/>
        </authorList>
    </citation>
    <scope>NUCLEOTIDE SEQUENCE</scope>
    <source>
        <strain evidence="10">CGMCC 1.15758</strain>
    </source>
</reference>
<dbReference type="EMBL" id="BMJS01000029">
    <property type="protein sequence ID" value="GGG03842.1"/>
    <property type="molecule type" value="Genomic_DNA"/>
</dbReference>